<keyword evidence="1" id="KW-0804">Transcription</keyword>
<accession>A0A642UXG2</accession>
<dbReference type="Proteomes" id="UP000449547">
    <property type="component" value="Unassembled WGS sequence"/>
</dbReference>
<keyword evidence="4" id="KW-1185">Reference proteome</keyword>
<dbReference type="Gene3D" id="3.40.1000.50">
    <property type="entry name" value="Repressor of RNA polymerase III transcription Maf1"/>
    <property type="match status" value="2"/>
</dbReference>
<dbReference type="GO" id="GO:0016480">
    <property type="term" value="P:negative regulation of transcription by RNA polymerase III"/>
    <property type="evidence" value="ECO:0007669"/>
    <property type="project" value="UniProtKB-UniRule"/>
</dbReference>
<dbReference type="GO" id="GO:0005634">
    <property type="term" value="C:nucleus"/>
    <property type="evidence" value="ECO:0007669"/>
    <property type="project" value="UniProtKB-SubCell"/>
</dbReference>
<sequence>MEEVDIELVNQELNFEPHGSNLVVKGGCDLFSIKKVKDDHRLFKTIEAHLDQIIEDNELSKSVDHDRTNSFSLYGSSAGSVATVGQRRNSHIPPGGGERSRHNSMSHQPATAHRGSFGDGDDESPFGPLREIHTRKTFAYLIGILNTTFPDHDFSNLQPTTENFHRISTEELMTKFNNVLLSLGKRQDQLSWIWDTINVYMDIIASNQGSPFLAPQSSPAGSRKNSFAGQEGRRGSVSNGAGVPQGADHIQVYSFQPSDDSILEDLMYPHRTMWQNYWFIYNRKMKRVSFLYLVALNKMHYTQSASASHQNLADAGSVLEEDAPMTDGDDIIGDMEM</sequence>
<comment type="subcellular location">
    <subcellularLocation>
        <location evidence="1">Nucleus</location>
    </subcellularLocation>
</comment>
<dbReference type="GeneID" id="54780907"/>
<dbReference type="PIRSF" id="PIRSF037240">
    <property type="entry name" value="RNA_polIII_Trep_MAF1"/>
    <property type="match status" value="1"/>
</dbReference>
<comment type="similarity">
    <text evidence="1">Belongs to the MAF1 family.</text>
</comment>
<protein>
    <recommendedName>
        <fullName evidence="1">Repressor of RNA polymerase III transcription MAF1</fullName>
    </recommendedName>
</protein>
<dbReference type="VEuPathDB" id="FungiDB:DIURU_002256"/>
<evidence type="ECO:0000256" key="2">
    <source>
        <dbReference type="SAM" id="MobiDB-lite"/>
    </source>
</evidence>
<dbReference type="AlphaFoldDB" id="A0A642UXG2"/>
<dbReference type="PANTHER" id="PTHR22504:SF0">
    <property type="entry name" value="REPRESSOR OF RNA POLYMERASE III TRANSCRIPTION MAF1 HOMOLOG"/>
    <property type="match status" value="1"/>
</dbReference>
<organism evidence="3 4">
    <name type="scientific">Diutina rugosa</name>
    <name type="common">Yeast</name>
    <name type="synonym">Candida rugosa</name>
    <dbReference type="NCBI Taxonomy" id="5481"/>
    <lineage>
        <taxon>Eukaryota</taxon>
        <taxon>Fungi</taxon>
        <taxon>Dikarya</taxon>
        <taxon>Ascomycota</taxon>
        <taxon>Saccharomycotina</taxon>
        <taxon>Pichiomycetes</taxon>
        <taxon>Debaryomycetaceae</taxon>
        <taxon>Diutina</taxon>
    </lineage>
</organism>
<evidence type="ECO:0000313" key="4">
    <source>
        <dbReference type="Proteomes" id="UP000449547"/>
    </source>
</evidence>
<dbReference type="EMBL" id="SWFT01000066">
    <property type="protein sequence ID" value="KAA8903744.1"/>
    <property type="molecule type" value="Genomic_DNA"/>
</dbReference>
<comment type="function">
    <text evidence="1">Mediator of diverse signals that repress RNA polymerase III transcription. Inhibits the de novo assembly of TFIIIB onto DNA.</text>
</comment>
<dbReference type="RefSeq" id="XP_034012950.1">
    <property type="nucleotide sequence ID" value="XM_034154887.1"/>
</dbReference>
<feature type="compositionally biased region" description="Polar residues" evidence="2">
    <location>
        <begin position="214"/>
        <end position="228"/>
    </location>
</feature>
<dbReference type="OrthoDB" id="277029at2759"/>
<evidence type="ECO:0000256" key="1">
    <source>
        <dbReference type="PIRNR" id="PIRNR037240"/>
    </source>
</evidence>
<gene>
    <name evidence="3" type="ORF">DIURU_002256</name>
</gene>
<name>A0A642UXG2_DIURU</name>
<comment type="caution">
    <text evidence="3">The sequence shown here is derived from an EMBL/GenBank/DDBJ whole genome shotgun (WGS) entry which is preliminary data.</text>
</comment>
<reference evidence="3 4" key="1">
    <citation type="submission" date="2019-07" db="EMBL/GenBank/DDBJ databases">
        <title>Genome assembly of two rare yeast pathogens: Diutina rugosa and Trichomonascus ciferrii.</title>
        <authorList>
            <person name="Mixao V."/>
            <person name="Saus E."/>
            <person name="Hansen A."/>
            <person name="Lass-Flor C."/>
            <person name="Gabaldon T."/>
        </authorList>
    </citation>
    <scope>NUCLEOTIDE SEQUENCE [LARGE SCALE GENOMIC DNA]</scope>
    <source>
        <strain evidence="3 4">CBS 613</strain>
    </source>
</reference>
<dbReference type="GO" id="GO:0000994">
    <property type="term" value="F:RNA polymerase III core binding"/>
    <property type="evidence" value="ECO:0007669"/>
    <property type="project" value="TreeGrafter"/>
</dbReference>
<feature type="region of interest" description="Disordered" evidence="2">
    <location>
        <begin position="83"/>
        <end position="127"/>
    </location>
</feature>
<proteinExistence type="inferred from homology"/>
<keyword evidence="1" id="KW-0805">Transcription regulation</keyword>
<dbReference type="InterPro" id="IPR015257">
    <property type="entry name" value="Maf1"/>
</dbReference>
<feature type="region of interest" description="Disordered" evidence="2">
    <location>
        <begin position="214"/>
        <end position="245"/>
    </location>
</feature>
<dbReference type="OMA" id="GCDLWTV"/>
<dbReference type="Pfam" id="PF09174">
    <property type="entry name" value="Maf1"/>
    <property type="match status" value="1"/>
</dbReference>
<keyword evidence="1" id="KW-0678">Repressor</keyword>
<keyword evidence="1" id="KW-0539">Nucleus</keyword>
<dbReference type="InterPro" id="IPR038564">
    <property type="entry name" value="Maf1_sf"/>
</dbReference>
<evidence type="ECO:0000313" key="3">
    <source>
        <dbReference type="EMBL" id="KAA8903744.1"/>
    </source>
</evidence>
<dbReference type="PANTHER" id="PTHR22504">
    <property type="entry name" value="REPRESSOR OF RNA POLYMERASE III TRANSCRIPTION MAF1"/>
    <property type="match status" value="1"/>
</dbReference>